<sequence length="56" mass="6255">MLGGGRAAEHCSGDAAEPRTGDRVGIEDHAGIFPTRNRFLNDGRQLFVKISYQFRY</sequence>
<gene>
    <name evidence="2" type="ORF">HYX28_05910</name>
</gene>
<reference evidence="2" key="1">
    <citation type="submission" date="2020-07" db="EMBL/GenBank/DDBJ databases">
        <title>Huge and variable diversity of episymbiotic CPR bacteria and DPANN archaea in groundwater ecosystems.</title>
        <authorList>
            <person name="He C.Y."/>
            <person name="Keren R."/>
            <person name="Whittaker M."/>
            <person name="Farag I.F."/>
            <person name="Doudna J."/>
            <person name="Cate J.H.D."/>
            <person name="Banfield J.F."/>
        </authorList>
    </citation>
    <scope>NUCLEOTIDE SEQUENCE</scope>
    <source>
        <strain evidence="2">NC_groundwater_580_Pr5_B-0.1um_64_19</strain>
    </source>
</reference>
<evidence type="ECO:0000313" key="3">
    <source>
        <dbReference type="Proteomes" id="UP000779809"/>
    </source>
</evidence>
<feature type="region of interest" description="Disordered" evidence="1">
    <location>
        <begin position="1"/>
        <end position="25"/>
    </location>
</feature>
<protein>
    <submittedName>
        <fullName evidence="2">Uncharacterized protein</fullName>
    </submittedName>
</protein>
<organism evidence="2 3">
    <name type="scientific">Candidatus Korobacter versatilis</name>
    <dbReference type="NCBI Taxonomy" id="658062"/>
    <lineage>
        <taxon>Bacteria</taxon>
        <taxon>Pseudomonadati</taxon>
        <taxon>Acidobacteriota</taxon>
        <taxon>Terriglobia</taxon>
        <taxon>Terriglobales</taxon>
        <taxon>Candidatus Korobacteraceae</taxon>
        <taxon>Candidatus Korobacter</taxon>
    </lineage>
</organism>
<feature type="compositionally biased region" description="Basic and acidic residues" evidence="1">
    <location>
        <begin position="7"/>
        <end position="25"/>
    </location>
</feature>
<dbReference type="Proteomes" id="UP000779809">
    <property type="component" value="Unassembled WGS sequence"/>
</dbReference>
<comment type="caution">
    <text evidence="2">The sequence shown here is derived from an EMBL/GenBank/DDBJ whole genome shotgun (WGS) entry which is preliminary data.</text>
</comment>
<evidence type="ECO:0000256" key="1">
    <source>
        <dbReference type="SAM" id="MobiDB-lite"/>
    </source>
</evidence>
<name>A0A932EPI7_9BACT</name>
<proteinExistence type="predicted"/>
<dbReference type="AlphaFoldDB" id="A0A932EPI7"/>
<accession>A0A932EPI7</accession>
<dbReference type="EMBL" id="JACPNR010000006">
    <property type="protein sequence ID" value="MBI2678297.1"/>
    <property type="molecule type" value="Genomic_DNA"/>
</dbReference>
<evidence type="ECO:0000313" key="2">
    <source>
        <dbReference type="EMBL" id="MBI2678297.1"/>
    </source>
</evidence>